<sequence length="384" mass="43919">MDNEGPWQKLDPNQLRRDAEAQEAKLKKQQEQRLARAEARRDKRHAKSEAKKARKLNVQKAAKWTTPERKAAEKEKKLANRDHKRDKRNRRLRQRAEKLEVQAKKLWEEAQKARARADFLDGVKANEDEEKNKLKKEIEKMAQDPENEDYIPLEAPLATDGDSTDPCIEKIQKREDAKLQDIVPGTDAEKKRKRKEEKRAEKRKREAEENEAQAEEETEAPKERRKQRKVEQVRDEEEAVEAPAAKKDKKKKERKEHGTEETEATQPVDADEAPKEKKDKKKDKKGKKEKRSTEEDISGLAAEGESNTNGGEQWNVSALGGDSKRKEKFLRLLGGGKANGVASGSHTSTSKADIAKVQSDLERQFDVGMKMKHEGHSHRKGLGA</sequence>
<accession>A0ACC1PG04</accession>
<dbReference type="Proteomes" id="UP001143856">
    <property type="component" value="Unassembled WGS sequence"/>
</dbReference>
<proteinExistence type="predicted"/>
<organism evidence="1 2">
    <name type="scientific">Xylaria curta</name>
    <dbReference type="NCBI Taxonomy" id="42375"/>
    <lineage>
        <taxon>Eukaryota</taxon>
        <taxon>Fungi</taxon>
        <taxon>Dikarya</taxon>
        <taxon>Ascomycota</taxon>
        <taxon>Pezizomycotina</taxon>
        <taxon>Sordariomycetes</taxon>
        <taxon>Xylariomycetidae</taxon>
        <taxon>Xylariales</taxon>
        <taxon>Xylariaceae</taxon>
        <taxon>Xylaria</taxon>
    </lineage>
</organism>
<reference evidence="1" key="1">
    <citation type="submission" date="2022-10" db="EMBL/GenBank/DDBJ databases">
        <title>Genome Sequence of Xylaria curta.</title>
        <authorList>
            <person name="Buettner E."/>
        </authorList>
    </citation>
    <scope>NUCLEOTIDE SEQUENCE</scope>
    <source>
        <strain evidence="1">Babe10</strain>
    </source>
</reference>
<keyword evidence="2" id="KW-1185">Reference proteome</keyword>
<comment type="caution">
    <text evidence="1">The sequence shown here is derived from an EMBL/GenBank/DDBJ whole genome shotgun (WGS) entry which is preliminary data.</text>
</comment>
<dbReference type="EMBL" id="JAPDGR010000432">
    <property type="protein sequence ID" value="KAJ2990301.1"/>
    <property type="molecule type" value="Genomic_DNA"/>
</dbReference>
<protein>
    <submittedName>
        <fullName evidence="1">Uncharacterized protein</fullName>
    </submittedName>
</protein>
<gene>
    <name evidence="1" type="ORF">NUW58_g3017</name>
</gene>
<evidence type="ECO:0000313" key="2">
    <source>
        <dbReference type="Proteomes" id="UP001143856"/>
    </source>
</evidence>
<evidence type="ECO:0000313" key="1">
    <source>
        <dbReference type="EMBL" id="KAJ2990301.1"/>
    </source>
</evidence>
<name>A0ACC1PG04_9PEZI</name>